<feature type="domain" description="Carboxylesterase type B" evidence="4">
    <location>
        <begin position="65"/>
        <end position="489"/>
    </location>
</feature>
<evidence type="ECO:0000313" key="6">
    <source>
        <dbReference type="Proteomes" id="UP000006352"/>
    </source>
</evidence>
<dbReference type="FunCoup" id="J4GGY6">
    <property type="interactions" value="2"/>
</dbReference>
<comment type="similarity">
    <text evidence="1 3">Belongs to the type-B carboxylesterase/lipase family.</text>
</comment>
<dbReference type="PROSITE" id="PS00122">
    <property type="entry name" value="CARBOXYLESTERASE_B_1"/>
    <property type="match status" value="1"/>
</dbReference>
<dbReference type="Pfam" id="PF00135">
    <property type="entry name" value="COesterase"/>
    <property type="match status" value="1"/>
</dbReference>
<dbReference type="OrthoDB" id="6846267at2759"/>
<accession>J4GGY6</accession>
<dbReference type="EC" id="3.1.1.-" evidence="3"/>
<dbReference type="GO" id="GO:0016787">
    <property type="term" value="F:hydrolase activity"/>
    <property type="evidence" value="ECO:0007669"/>
    <property type="project" value="UniProtKB-KW"/>
</dbReference>
<gene>
    <name evidence="5" type="ORF">FIBRA_08262</name>
</gene>
<name>J4GGY6_9APHY</name>
<dbReference type="PANTHER" id="PTHR43142">
    <property type="entry name" value="CARBOXYLIC ESTER HYDROLASE"/>
    <property type="match status" value="1"/>
</dbReference>
<sequence>MSRVHLHEELALSGDRVEVQTRHGPIKGGLAANGAAVFLGACIVSNATLKPRALSASDVLRWRGSSFIEVPYALPPVRFQDPEPLPPDYRYESKDYSVVYLTVTFNEVDCAQPKNDGQAAGSPFEDKVGLGRVSENPLFVNIVSPSRVSSDSKFPVKVYIHGGFLQYGSPHGLSGQAQYVAAGRSEVWVNIGYRLSVLGFLACDQPPVSGNFGFKDQWLALLWIRDNIEAFGGDPKNIQVSGLSAGAHSVHQLLHHVSRMPEGVDSPFQSAVLQSNAIMLNPKTPTELRSQFRALCEALRLDPDASDVLATLRDPSKVTTSALLHVIETEEVGVLNSTFRGCLDGSWLATSPDPMTWQRTGGFARALRAKGVRSIVVGELTEEWYLYAIAHPVKDLTDAIGNMGRYYPMEVVEKLLAFYDKPSEDASANDAKRFMGLVLSDGQVYLPVRLLARDLAAAGFPVLRYQIRWTPEQVRPPRGYVTHGTDRSLWTLRLPSLDESQADVARAWLDSIVEETKVVETQGNTRGLHEVLALNEDRTIGWRADDRWDELIRLRVALPGEV</sequence>
<dbReference type="STRING" id="599839.J4GGY6"/>
<dbReference type="Gene3D" id="3.40.50.1820">
    <property type="entry name" value="alpha/beta hydrolase"/>
    <property type="match status" value="1"/>
</dbReference>
<dbReference type="InterPro" id="IPR029058">
    <property type="entry name" value="AB_hydrolase_fold"/>
</dbReference>
<dbReference type="InterPro" id="IPR002018">
    <property type="entry name" value="CarbesteraseB"/>
</dbReference>
<evidence type="ECO:0000313" key="5">
    <source>
        <dbReference type="EMBL" id="CCM06018.1"/>
    </source>
</evidence>
<dbReference type="InParanoid" id="J4GGY6"/>
<keyword evidence="6" id="KW-1185">Reference proteome</keyword>
<dbReference type="GeneID" id="24100929"/>
<dbReference type="InterPro" id="IPR019826">
    <property type="entry name" value="Carboxylesterase_B_AS"/>
</dbReference>
<dbReference type="AlphaFoldDB" id="J4GGY6"/>
<dbReference type="HOGENOM" id="CLU_006586_17_2_1"/>
<dbReference type="Proteomes" id="UP000006352">
    <property type="component" value="Unassembled WGS sequence"/>
</dbReference>
<evidence type="ECO:0000256" key="3">
    <source>
        <dbReference type="RuleBase" id="RU361235"/>
    </source>
</evidence>
<protein>
    <recommendedName>
        <fullName evidence="3">Carboxylic ester hydrolase</fullName>
        <ecNumber evidence="3">3.1.1.-</ecNumber>
    </recommendedName>
</protein>
<organism evidence="5 6">
    <name type="scientific">Fibroporia radiculosa</name>
    <dbReference type="NCBI Taxonomy" id="599839"/>
    <lineage>
        <taxon>Eukaryota</taxon>
        <taxon>Fungi</taxon>
        <taxon>Dikarya</taxon>
        <taxon>Basidiomycota</taxon>
        <taxon>Agaricomycotina</taxon>
        <taxon>Agaricomycetes</taxon>
        <taxon>Polyporales</taxon>
        <taxon>Fibroporiaceae</taxon>
        <taxon>Fibroporia</taxon>
    </lineage>
</organism>
<evidence type="ECO:0000256" key="1">
    <source>
        <dbReference type="ARBA" id="ARBA00005964"/>
    </source>
</evidence>
<dbReference type="PANTHER" id="PTHR43142:SF1">
    <property type="entry name" value="CARBOXYLIC ESTER HYDROLASE"/>
    <property type="match status" value="1"/>
</dbReference>
<proteinExistence type="inferred from homology"/>
<dbReference type="ESTHER" id="fibra-j4ggy6">
    <property type="family name" value="Fungal_carboxylesterase_lipase"/>
</dbReference>
<evidence type="ECO:0000256" key="2">
    <source>
        <dbReference type="ARBA" id="ARBA00022801"/>
    </source>
</evidence>
<dbReference type="SUPFAM" id="SSF53474">
    <property type="entry name" value="alpha/beta-Hydrolases"/>
    <property type="match status" value="1"/>
</dbReference>
<dbReference type="RefSeq" id="XP_012185301.1">
    <property type="nucleotide sequence ID" value="XM_012329911.1"/>
</dbReference>
<dbReference type="EMBL" id="HE797220">
    <property type="protein sequence ID" value="CCM06018.1"/>
    <property type="molecule type" value="Genomic_DNA"/>
</dbReference>
<keyword evidence="2 3" id="KW-0378">Hydrolase</keyword>
<evidence type="ECO:0000259" key="4">
    <source>
        <dbReference type="Pfam" id="PF00135"/>
    </source>
</evidence>
<reference evidence="5 6" key="1">
    <citation type="journal article" date="2012" name="Appl. Environ. Microbiol.">
        <title>Short-read sequencing for genomic analysis of the brown rot fungus Fibroporia radiculosa.</title>
        <authorList>
            <person name="Tang J.D."/>
            <person name="Perkins A.D."/>
            <person name="Sonstegard T.S."/>
            <person name="Schroeder S.G."/>
            <person name="Burgess S.C."/>
            <person name="Diehl S.V."/>
        </authorList>
    </citation>
    <scope>NUCLEOTIDE SEQUENCE [LARGE SCALE GENOMIC DNA]</scope>
    <source>
        <strain evidence="5 6">TFFH 294</strain>
    </source>
</reference>